<dbReference type="Proteomes" id="UP001152130">
    <property type="component" value="Unassembled WGS sequence"/>
</dbReference>
<organism evidence="1 2">
    <name type="scientific">Fusarium irregulare</name>
    <dbReference type="NCBI Taxonomy" id="2494466"/>
    <lineage>
        <taxon>Eukaryota</taxon>
        <taxon>Fungi</taxon>
        <taxon>Dikarya</taxon>
        <taxon>Ascomycota</taxon>
        <taxon>Pezizomycotina</taxon>
        <taxon>Sordariomycetes</taxon>
        <taxon>Hypocreomycetidae</taxon>
        <taxon>Hypocreales</taxon>
        <taxon>Nectriaceae</taxon>
        <taxon>Fusarium</taxon>
        <taxon>Fusarium incarnatum-equiseti species complex</taxon>
    </lineage>
</organism>
<dbReference type="EMBL" id="JAPDHF010000004">
    <property type="protein sequence ID" value="KAJ4019411.1"/>
    <property type="molecule type" value="Genomic_DNA"/>
</dbReference>
<keyword evidence="2" id="KW-1185">Reference proteome</keyword>
<sequence length="488" mass="55619">MSIGFIHRCVIDFLQDTETGSVLLGACEWREDEATARVIGARMIQHRLASPELARSVEFQLIHDGTGHKRYKMPSTRVNWVEVALRTVATCTVSVHYRRFLFRQCYQWLIAGFPYARASWQSCGQSIFPEDSTRNELFATMAKSASLSVVEKLIESLPAEDFLNALPAIFRGLSAGLARESFHSLDKREGCWLKRIILTKQVLTRLMGLQEEGYGNGMPVKSSSGETGEEMKRIVCTWFLSSFDTADYKQYDVNLAQSVLSVLQLIKFALREFEDWSQSILLCLQRHSDFARPFEGFARGFMYYGKYRSSGDYFVLANLTTVHQIALDYIRHIDAVSQPKPELQITNGKHHMSPEGASLSLRVVTVVERELVHSTYFRQDWYTYREENQHQASDIISLSLLNQKALTTEEAAVLNSGKDRRVARTEDEVIDYLIAELGHIPGLLFHPWSTWFIEDITKQEEGKGPSSQADGRSQYALKELMHSISKDL</sequence>
<protein>
    <submittedName>
        <fullName evidence="1">Uncharacterized protein</fullName>
    </submittedName>
</protein>
<evidence type="ECO:0000313" key="2">
    <source>
        <dbReference type="Proteomes" id="UP001152130"/>
    </source>
</evidence>
<reference evidence="1" key="1">
    <citation type="submission" date="2022-10" db="EMBL/GenBank/DDBJ databases">
        <title>Fusarium specimens isolated from Avocado Roots.</title>
        <authorList>
            <person name="Stajich J."/>
            <person name="Roper C."/>
            <person name="Heimlech-Rivalta G."/>
        </authorList>
    </citation>
    <scope>NUCLEOTIDE SEQUENCE</scope>
    <source>
        <strain evidence="1">CF00143</strain>
    </source>
</reference>
<evidence type="ECO:0000313" key="1">
    <source>
        <dbReference type="EMBL" id="KAJ4019411.1"/>
    </source>
</evidence>
<name>A0A9W8UDM4_9HYPO</name>
<gene>
    <name evidence="1" type="ORF">NW766_003130</name>
</gene>
<comment type="caution">
    <text evidence="1">The sequence shown here is derived from an EMBL/GenBank/DDBJ whole genome shotgun (WGS) entry which is preliminary data.</text>
</comment>
<accession>A0A9W8UDM4</accession>
<proteinExistence type="predicted"/>
<dbReference type="AlphaFoldDB" id="A0A9W8UDM4"/>